<proteinExistence type="predicted"/>
<dbReference type="PANTHER" id="PTHR48112">
    <property type="entry name" value="HIGH MOBILITY GROUP PROTEIN DSP1"/>
    <property type="match status" value="1"/>
</dbReference>
<dbReference type="InterPro" id="IPR036910">
    <property type="entry name" value="HMG_box_dom_sf"/>
</dbReference>
<dbReference type="PROSITE" id="PS50118">
    <property type="entry name" value="HMG_BOX_2"/>
    <property type="match status" value="1"/>
</dbReference>
<dbReference type="AlphaFoldDB" id="A0A1E7F5S2"/>
<dbReference type="InParanoid" id="A0A1E7F5S2"/>
<feature type="domain" description="HMG box" evidence="4">
    <location>
        <begin position="69"/>
        <end position="155"/>
    </location>
</feature>
<dbReference type="Pfam" id="PF00505">
    <property type="entry name" value="HMG_box"/>
    <property type="match status" value="1"/>
</dbReference>
<dbReference type="EMBL" id="KV784361">
    <property type="protein sequence ID" value="OEU13541.1"/>
    <property type="molecule type" value="Genomic_DNA"/>
</dbReference>
<dbReference type="Gene3D" id="1.10.30.10">
    <property type="entry name" value="High mobility group box domain"/>
    <property type="match status" value="1"/>
</dbReference>
<accession>A0A1E7F5S2</accession>
<evidence type="ECO:0000256" key="2">
    <source>
        <dbReference type="PROSITE-ProRule" id="PRU00267"/>
    </source>
</evidence>
<organism evidence="5 6">
    <name type="scientific">Fragilariopsis cylindrus CCMP1102</name>
    <dbReference type="NCBI Taxonomy" id="635003"/>
    <lineage>
        <taxon>Eukaryota</taxon>
        <taxon>Sar</taxon>
        <taxon>Stramenopiles</taxon>
        <taxon>Ochrophyta</taxon>
        <taxon>Bacillariophyta</taxon>
        <taxon>Bacillariophyceae</taxon>
        <taxon>Bacillariophycidae</taxon>
        <taxon>Bacillariales</taxon>
        <taxon>Bacillariaceae</taxon>
        <taxon>Fragilariopsis</taxon>
    </lineage>
</organism>
<keyword evidence="2" id="KW-0539">Nucleus</keyword>
<dbReference type="PANTHER" id="PTHR48112:SF22">
    <property type="entry name" value="MITOCHONDRIAL TRANSCRIPTION FACTOR A, ISOFORM B"/>
    <property type="match status" value="1"/>
</dbReference>
<dbReference type="SMART" id="SM00398">
    <property type="entry name" value="HMG"/>
    <property type="match status" value="1"/>
</dbReference>
<dbReference type="Proteomes" id="UP000095751">
    <property type="component" value="Unassembled WGS sequence"/>
</dbReference>
<dbReference type="InterPro" id="IPR009071">
    <property type="entry name" value="HMG_box_dom"/>
</dbReference>
<protein>
    <submittedName>
        <fullName evidence="5">HMG-box</fullName>
    </submittedName>
</protein>
<keyword evidence="6" id="KW-1185">Reference proteome</keyword>
<evidence type="ECO:0000313" key="5">
    <source>
        <dbReference type="EMBL" id="OEU13541.1"/>
    </source>
</evidence>
<name>A0A1E7F5S2_9STRA</name>
<sequence length="340" mass="39494">MATAFYSKERDFVVDGVKADLSRLIPFDEPPMNIPSKTIMKVMTKADGDEQKKRRRNRKKKWTKPVGKPKRPLSAYNLFFAKERIIMLGQDIPTPEQEAQKKKVHCKTHGKISFAVMARTIGARWRSLGPDEKKTFEDKGRKEKERYLIVLAAWKEKQKEESLVAKSNVDKEVEDVSSVVTREDPINSRPDMFKCDEAFPSMSVSDLNMNIESFATTNRRSFLTSTRRYNDSDLMRLILQDENYRRYRSLLQSTRNPLTYSTMANHNGYYSQIENQTLLPGLSRLGMVPTSSRLIADRDLLGYQNSPFPEQRSSQYLQALDEYAAMLRIRQHNMMMGYEM</sequence>
<dbReference type="GO" id="GO:0005634">
    <property type="term" value="C:nucleus"/>
    <property type="evidence" value="ECO:0007669"/>
    <property type="project" value="UniProtKB-UniRule"/>
</dbReference>
<dbReference type="InterPro" id="IPR050342">
    <property type="entry name" value="HMGB"/>
</dbReference>
<evidence type="ECO:0000256" key="3">
    <source>
        <dbReference type="SAM" id="MobiDB-lite"/>
    </source>
</evidence>
<keyword evidence="1 2" id="KW-0238">DNA-binding</keyword>
<dbReference type="KEGG" id="fcy:FRACYDRAFT_241879"/>
<dbReference type="OrthoDB" id="49060at2759"/>
<evidence type="ECO:0000256" key="1">
    <source>
        <dbReference type="ARBA" id="ARBA00023125"/>
    </source>
</evidence>
<feature type="compositionally biased region" description="Basic residues" evidence="3">
    <location>
        <begin position="53"/>
        <end position="69"/>
    </location>
</feature>
<dbReference type="CDD" id="cd00084">
    <property type="entry name" value="HMG-box_SF"/>
    <property type="match status" value="1"/>
</dbReference>
<evidence type="ECO:0000313" key="6">
    <source>
        <dbReference type="Proteomes" id="UP000095751"/>
    </source>
</evidence>
<evidence type="ECO:0000259" key="4">
    <source>
        <dbReference type="PROSITE" id="PS50118"/>
    </source>
</evidence>
<dbReference type="GO" id="GO:0003677">
    <property type="term" value="F:DNA binding"/>
    <property type="evidence" value="ECO:0007669"/>
    <property type="project" value="UniProtKB-UniRule"/>
</dbReference>
<feature type="DNA-binding region" description="HMG box" evidence="2">
    <location>
        <begin position="69"/>
        <end position="155"/>
    </location>
</feature>
<feature type="region of interest" description="Disordered" evidence="3">
    <location>
        <begin position="43"/>
        <end position="69"/>
    </location>
</feature>
<gene>
    <name evidence="5" type="ORF">FRACYDRAFT_241879</name>
</gene>
<dbReference type="SUPFAM" id="SSF47095">
    <property type="entry name" value="HMG-box"/>
    <property type="match status" value="1"/>
</dbReference>
<reference evidence="5 6" key="1">
    <citation type="submission" date="2016-09" db="EMBL/GenBank/DDBJ databases">
        <title>Extensive genetic diversity and differential bi-allelic expression allows diatom success in the polar Southern Ocean.</title>
        <authorList>
            <consortium name="DOE Joint Genome Institute"/>
            <person name="Mock T."/>
            <person name="Otillar R.P."/>
            <person name="Strauss J."/>
            <person name="Dupont C."/>
            <person name="Frickenhaus S."/>
            <person name="Maumus F."/>
            <person name="Mcmullan M."/>
            <person name="Sanges R."/>
            <person name="Schmutz J."/>
            <person name="Toseland A."/>
            <person name="Valas R."/>
            <person name="Veluchamy A."/>
            <person name="Ward B.J."/>
            <person name="Allen A."/>
            <person name="Barry K."/>
            <person name="Falciatore A."/>
            <person name="Ferrante M."/>
            <person name="Fortunato A.E."/>
            <person name="Gloeckner G."/>
            <person name="Gruber A."/>
            <person name="Hipkin R."/>
            <person name="Janech M."/>
            <person name="Kroth P."/>
            <person name="Leese F."/>
            <person name="Lindquist E."/>
            <person name="Lyon B.R."/>
            <person name="Martin J."/>
            <person name="Mayer C."/>
            <person name="Parker M."/>
            <person name="Quesneville H."/>
            <person name="Raymond J."/>
            <person name="Uhlig C."/>
            <person name="Valentin K.U."/>
            <person name="Worden A.Z."/>
            <person name="Armbrust E.V."/>
            <person name="Bowler C."/>
            <person name="Green B."/>
            <person name="Moulton V."/>
            <person name="Van Oosterhout C."/>
            <person name="Grigoriev I."/>
        </authorList>
    </citation>
    <scope>NUCLEOTIDE SEQUENCE [LARGE SCALE GENOMIC DNA]</scope>
    <source>
        <strain evidence="5 6">CCMP1102</strain>
    </source>
</reference>